<dbReference type="EMBL" id="JEMT01025941">
    <property type="protein sequence ID" value="EXX60383.1"/>
    <property type="molecule type" value="Genomic_DNA"/>
</dbReference>
<dbReference type="Proteomes" id="UP000022910">
    <property type="component" value="Unassembled WGS sequence"/>
</dbReference>
<dbReference type="EMBL" id="JEMT01025941">
    <property type="protein sequence ID" value="EXX60384.1"/>
    <property type="molecule type" value="Genomic_DNA"/>
</dbReference>
<gene>
    <name evidence="1" type="ORF">RirG_180320</name>
</gene>
<reference evidence="1 2" key="1">
    <citation type="submission" date="2014-02" db="EMBL/GenBank/DDBJ databases">
        <title>Single nucleus genome sequencing reveals high similarity among nuclei of an endomycorrhizal fungus.</title>
        <authorList>
            <person name="Lin K."/>
            <person name="Geurts R."/>
            <person name="Zhang Z."/>
            <person name="Limpens E."/>
            <person name="Saunders D.G."/>
            <person name="Mu D."/>
            <person name="Pang E."/>
            <person name="Cao H."/>
            <person name="Cha H."/>
            <person name="Lin T."/>
            <person name="Zhou Q."/>
            <person name="Shang Y."/>
            <person name="Li Y."/>
            <person name="Ivanov S."/>
            <person name="Sharma T."/>
            <person name="Velzen R.V."/>
            <person name="Ruijter N.D."/>
            <person name="Aanen D.K."/>
            <person name="Win J."/>
            <person name="Kamoun S."/>
            <person name="Bisseling T."/>
            <person name="Huang S."/>
        </authorList>
    </citation>
    <scope>NUCLEOTIDE SEQUENCE [LARGE SCALE GENOMIC DNA]</scope>
    <source>
        <strain evidence="1">DAOM 197198w</strain>
        <strain evidence="2">DAOM197198w</strain>
    </source>
</reference>
<keyword evidence="2" id="KW-1185">Reference proteome</keyword>
<dbReference type="OrthoDB" id="2303262at2759"/>
<evidence type="ECO:0000313" key="2">
    <source>
        <dbReference type="Proteomes" id="UP000022910"/>
    </source>
</evidence>
<protein>
    <submittedName>
        <fullName evidence="1">Uncharacterized protein</fullName>
    </submittedName>
</protein>
<evidence type="ECO:0000313" key="1">
    <source>
        <dbReference type="EMBL" id="EXX60384.1"/>
    </source>
</evidence>
<dbReference type="AlphaFoldDB" id="A0A015JZ64"/>
<organism evidence="1 2">
    <name type="scientific">Rhizophagus irregularis (strain DAOM 197198w)</name>
    <name type="common">Glomus intraradices</name>
    <dbReference type="NCBI Taxonomy" id="1432141"/>
    <lineage>
        <taxon>Eukaryota</taxon>
        <taxon>Fungi</taxon>
        <taxon>Fungi incertae sedis</taxon>
        <taxon>Mucoromycota</taxon>
        <taxon>Glomeromycotina</taxon>
        <taxon>Glomeromycetes</taxon>
        <taxon>Glomerales</taxon>
        <taxon>Glomeraceae</taxon>
        <taxon>Rhizophagus</taxon>
    </lineage>
</organism>
<comment type="caution">
    <text evidence="1">The sequence shown here is derived from an EMBL/GenBank/DDBJ whole genome shotgun (WGS) entry which is preliminary data.</text>
</comment>
<name>A0A015JZ64_RHIIW</name>
<dbReference type="HOGENOM" id="CLU_1579364_0_0_1"/>
<accession>A0A015JZ64</accession>
<proteinExistence type="predicted"/>
<sequence>MVKISEEQYQSLLQIKYNYDNSALFTESIEVRRLKGNIMNHNINKSNRYANQQFEILCLRLYEDVHNAKFRDGLSWQKYGAWCTLDREEYFPTWQQFANHRMQNRYGMRIVFLPQCIRIPTDFPPVHFKWSKNSYNGRRICHLIKYGLNMTTMILDNCLQSLNDTTFLG</sequence>